<protein>
    <submittedName>
        <fullName evidence="1">Uncharacterized protein</fullName>
    </submittedName>
</protein>
<dbReference type="VEuPathDB" id="GiardiaDB:QR46_0541"/>
<dbReference type="SUPFAM" id="SSF52540">
    <property type="entry name" value="P-loop containing nucleoside triphosphate hydrolases"/>
    <property type="match status" value="1"/>
</dbReference>
<dbReference type="InterPro" id="IPR027417">
    <property type="entry name" value="P-loop_NTPase"/>
</dbReference>
<accession>A0A132NZF3</accession>
<comment type="caution">
    <text evidence="1">The sequence shown here is derived from an EMBL/GenBank/DDBJ whole genome shotgun (WGS) entry which is preliminary data.</text>
</comment>
<organism evidence="1 2">
    <name type="scientific">Giardia duodenalis assemblage B</name>
    <dbReference type="NCBI Taxonomy" id="1394984"/>
    <lineage>
        <taxon>Eukaryota</taxon>
        <taxon>Metamonada</taxon>
        <taxon>Diplomonadida</taxon>
        <taxon>Hexamitidae</taxon>
        <taxon>Giardiinae</taxon>
        <taxon>Giardia</taxon>
    </lineage>
</organism>
<reference evidence="1 2" key="1">
    <citation type="journal article" date="2015" name="Mol. Biochem. Parasitol.">
        <title>Identification of polymorphic genes for use in assemblage B genotyping assays through comparative genomics of multiple assemblage B Giardia duodenalis isolates.</title>
        <authorList>
            <person name="Wielinga C."/>
            <person name="Thompson R.C."/>
            <person name="Monis P."/>
            <person name="Ryan U."/>
        </authorList>
    </citation>
    <scope>NUCLEOTIDE SEQUENCE [LARGE SCALE GENOMIC DNA]</scope>
    <source>
        <strain evidence="1 2">BAH15c1</strain>
    </source>
</reference>
<name>A0A132NZF3_GIAIN</name>
<gene>
    <name evidence="1" type="ORF">QR46_0541</name>
</gene>
<sequence length="1723" mass="192600">MTNLLNGRVNAKTSNAMFSLVPPRSFVLQEVIQEISGLVTHAQELTTLYFKALCDFHVLLPLLQEVRSIISQINTLSSTVPLATDGVVACCVSSILSCLKQVIEATVTIGESCLSAITPTWQWNDHIYDVLHSAYVQTVLAVNAARFRHAYCKSPSSSSFTLNALYIIICIFWENKIGYKPTAPAVEVFSSLINWLDVKAYYDKSTSIDKTLKSKDAFLADVTGVALNTSVTPNDLFCYAHIFNYFLYEALCSAVSGASLEEHLYELVKEAKLTFMDNIFPGILPLTNMTNQAYISPGYSLPSFDSFWLQFDLGSYSKSSIPLAVEFPRSEFMKNTVRFSEEDILLNEDYIKIPNCHILEQKLKLQIGPADDTHDKDLSRAYADRATKLHDIYTSITQKLNGVDAANISSIQDKYLANLTILRQLSFYYLPPELKREHLSCYISRLPVPILDLGIVSAPYLAEYLFCNLRHKSLTESAIGIPADLVTHICGTPVFSETESVANIQAAQKQKDTIEHLLSCLNHIHSHEGLHIDLHADEHFHVDIVPENSGRDYELSQTLLRTVNGTPILIQRYIERECRKALPSNKTKITEVKMSQMCLAAKQSVDPIITDCIESIKTHNAKYRSMPKEDIQTELFASSEIVGGYDMFTAGKPFNEMGMDELNKYISILVPKMITLYLNTAIICGCEFDKELTKLTGCIIPFGGLSCRLAMSYLNKLYSRYSSISEFLAEGVMGAISSLREIVAAKAGYSSGAMDRILACRGLHIKQPAITTPELILPSICRKEDSRLNYHSSRFRDELLAVCSGRKETDSPYLGKGPEFHLHRKTQENEYFKARRGRALYHEAGYLPLRAFSLAMVQLASNLKLVVHNDLSLLIFMLKSLPISLQRSILICQLYSQAILNIPKILSASMACTELLKLRLHPSTTVSHMGAFPLQDSFCAKSRPLLNQHSSVPIFLSDSKQPTFNIVISGTPGSGITSLVKYLTLSPLFQYTEPLSSAAGEPILFMESHMVSDDNNTERLPWYLSTEQRAKRVIDKNSSTNDRTSIGSWLSWNSWSGSNSSVEKTENVQKQNEQNEALAKDKTDMTIYQLLQEIKGISLLSGALDLFNIGLDDELKVAMEGGKNIYEYDDDGTAIVTYNHIAINNNNLFLAIPPKRVSYSQTDGLEAYGRYDSSMNLFNTEATDFRPKGLIDYDSSSDYVFHNHYIDDKATDFSSTNDQVIRLSDRFDQGVASLPNVLHADIFKEIERAGGKTDEKGVHNHTSNEEPVQVLRKKLPLIDFKMIKHATTLAPIEHSIDTLPFYSGIKLNFIDTPFSYAFPEVDLDTSGDCLGEEQIHDDPVKLEKDLAASVAKQSSLHAELLTAVQTIHAIFLPQGASNRPAVTQILISPELLLVQREAATALVNPQTRQIQVTALERLVAIVSEQHTRASQQFIAENSVIEQFVATLKVQYDKLSLENPPQQHLVEEYNRQRQILETHRSVGISIRNLVDNLNQELVTLQRIKALNTALLSIDIEIQAFKQKITQAKTVQTVNKKVRRQVSQAHLTQIDTLISHAELFIYVYDCTSSIQQFGVDQQQIQGLFSSSSSQACGSMYRYISENIYPNQVVTTSSVYQRLSAIGAKVPGIVVCNKCDNIVINGSIQTLCFGLRLAELLNWPHIFVSSRTGAFVNSVFRPTILQRTKSISKILEIYGDSVTNIYNTSFPLPTPTPATVPEFLALLANR</sequence>
<dbReference type="Proteomes" id="UP000070089">
    <property type="component" value="Unassembled WGS sequence"/>
</dbReference>
<evidence type="ECO:0000313" key="1">
    <source>
        <dbReference type="EMBL" id="KWX15447.1"/>
    </source>
</evidence>
<dbReference type="OrthoDB" id="10252202at2759"/>
<evidence type="ECO:0000313" key="2">
    <source>
        <dbReference type="Proteomes" id="UP000070089"/>
    </source>
</evidence>
<dbReference type="EMBL" id="JXTI01000008">
    <property type="protein sequence ID" value="KWX15447.1"/>
    <property type="molecule type" value="Genomic_DNA"/>
</dbReference>
<proteinExistence type="predicted"/>